<feature type="transmembrane region" description="Helical" evidence="9">
    <location>
        <begin position="424"/>
        <end position="454"/>
    </location>
</feature>
<feature type="transmembrane region" description="Helical" evidence="9">
    <location>
        <begin position="215"/>
        <end position="236"/>
    </location>
</feature>
<feature type="transmembrane region" description="Helical" evidence="9">
    <location>
        <begin position="714"/>
        <end position="736"/>
    </location>
</feature>
<evidence type="ECO:0000256" key="8">
    <source>
        <dbReference type="SAM" id="MobiDB-lite"/>
    </source>
</evidence>
<feature type="transmembrane region" description="Helical" evidence="9">
    <location>
        <begin position="653"/>
        <end position="672"/>
    </location>
</feature>
<evidence type="ECO:0000256" key="7">
    <source>
        <dbReference type="ARBA" id="ARBA00023136"/>
    </source>
</evidence>
<organism evidence="11 12">
    <name type="scientific">Candidatus Andersenbacteria bacterium RIFCSPHIGHO2_12_FULL_45_11b</name>
    <dbReference type="NCBI Taxonomy" id="1797282"/>
    <lineage>
        <taxon>Bacteria</taxon>
        <taxon>Candidatus Anderseniibacteriota</taxon>
    </lineage>
</organism>
<sequence length="868" mass="96706">MQISRKKTAFGVAFIIAIALVAIHVPEVGERQEEHSLNSGELTGTSSIGQTIVAQRNDLAGIGVMIATYSGRDNTHPVVLHLRDSVRSGNDIRTVSVPASKFGDNQFYNFSFPPIANSKGKTYFFLVDSPESVKGNAIAIDLNNKDTYLQGTAYIIRASNNAPATDDIIQKSGKQSIDVAFQTLYSVPLGTFIYHSISNAIHTFINTWQDNRHMYTLWTGAFLPSIFCIFLCWLLFRRVIPASEPESRKSTTWIPDQVRDDSDWYIGKLQIKPWIILLVLTIIAVTIRIFYALSLPFTDDEGNYLYDAWSILHGHFAGGDGYVKAPLVIAWIALWEAILGHTAFAGRLSSIIAGSALVYPIFLLVRSIWTTRAALISAALWACMGTAVVSTIYVHTQPVAMFFGVSGIALLAYALREKQASRKWLILAGCIIGLAVASRKSMLALGLTVILLLITQSKSWNARLRNTVFVGIGFLGVLALFLTYAYSVYGGVGITEALGINSAEDGISSIDPDQVEQIREYSLKGMTPFFRESLPIILLSMLGIGFYLQDAIKSLFLPLTNGEREGVWSWLSRFAWLIPLSIFWWAWDFFSQYEGAKFMKYGITELWWLFGAVLVGAIFLPHLTPSNSPLVRGRERDSSPARGEAGRGGRGNAWTRGLIGLIWIGSMMFFYAKWIKFHANYISEFIPPLTIIAGVGLEAFIARSLHTKTLVLKYASLLIFLIISVWAATASSFITYSFQHTGTFSQQAAYDAAAWMQQNIPTGESVFTGATLIPYLAGYQTALNISHPRWYAYEFTRTNPTRIETFLPPTKNLVQAFKDSHWFVLDAQTQFSYLNEYDDINNDLKANWKSVHGISNGSNTITFYERIK</sequence>
<dbReference type="GO" id="GO:0005886">
    <property type="term" value="C:plasma membrane"/>
    <property type="evidence" value="ECO:0007669"/>
    <property type="project" value="UniProtKB-SubCell"/>
</dbReference>
<keyword evidence="2" id="KW-1003">Cell membrane</keyword>
<feature type="region of interest" description="Disordered" evidence="8">
    <location>
        <begin position="630"/>
        <end position="650"/>
    </location>
</feature>
<gene>
    <name evidence="11" type="ORF">A3E36_03260</name>
</gene>
<feature type="transmembrane region" description="Helical" evidence="9">
    <location>
        <begin position="344"/>
        <end position="365"/>
    </location>
</feature>
<feature type="transmembrane region" description="Helical" evidence="9">
    <location>
        <begin position="529"/>
        <end position="548"/>
    </location>
</feature>
<accession>A0A1G1X9A3</accession>
<dbReference type="InterPro" id="IPR050297">
    <property type="entry name" value="LipidA_mod_glycosyltrf_83"/>
</dbReference>
<proteinExistence type="predicted"/>
<keyword evidence="6 9" id="KW-1133">Transmembrane helix</keyword>
<dbReference type="EMBL" id="MHHS01000032">
    <property type="protein sequence ID" value="OGY36583.1"/>
    <property type="molecule type" value="Genomic_DNA"/>
</dbReference>
<dbReference type="Pfam" id="PF13231">
    <property type="entry name" value="PMT_2"/>
    <property type="match status" value="1"/>
</dbReference>
<keyword evidence="7 9" id="KW-0472">Membrane</keyword>
<evidence type="ECO:0000256" key="9">
    <source>
        <dbReference type="SAM" id="Phobius"/>
    </source>
</evidence>
<keyword evidence="4" id="KW-0808">Transferase</keyword>
<feature type="transmembrane region" description="Helical" evidence="9">
    <location>
        <begin position="466"/>
        <end position="486"/>
    </location>
</feature>
<keyword evidence="3" id="KW-0328">Glycosyltransferase</keyword>
<evidence type="ECO:0000256" key="2">
    <source>
        <dbReference type="ARBA" id="ARBA00022475"/>
    </source>
</evidence>
<feature type="transmembrane region" description="Helical" evidence="9">
    <location>
        <begin position="606"/>
        <end position="624"/>
    </location>
</feature>
<dbReference type="GO" id="GO:0016763">
    <property type="term" value="F:pentosyltransferase activity"/>
    <property type="evidence" value="ECO:0007669"/>
    <property type="project" value="TreeGrafter"/>
</dbReference>
<feature type="domain" description="Glycosyltransferase RgtA/B/C/D-like" evidence="10">
    <location>
        <begin position="325"/>
        <end position="483"/>
    </location>
</feature>
<evidence type="ECO:0000256" key="1">
    <source>
        <dbReference type="ARBA" id="ARBA00004651"/>
    </source>
</evidence>
<evidence type="ECO:0000313" key="12">
    <source>
        <dbReference type="Proteomes" id="UP000177941"/>
    </source>
</evidence>
<comment type="caution">
    <text evidence="11">The sequence shown here is derived from an EMBL/GenBank/DDBJ whole genome shotgun (WGS) entry which is preliminary data.</text>
</comment>
<feature type="compositionally biased region" description="Basic and acidic residues" evidence="8">
    <location>
        <begin position="632"/>
        <end position="647"/>
    </location>
</feature>
<name>A0A1G1X9A3_9BACT</name>
<feature type="transmembrane region" description="Helical" evidence="9">
    <location>
        <begin position="372"/>
        <end position="393"/>
    </location>
</feature>
<dbReference type="GO" id="GO:0009103">
    <property type="term" value="P:lipopolysaccharide biosynthetic process"/>
    <property type="evidence" value="ECO:0007669"/>
    <property type="project" value="UniProtKB-ARBA"/>
</dbReference>
<dbReference type="InterPro" id="IPR038731">
    <property type="entry name" value="RgtA/B/C-like"/>
</dbReference>
<dbReference type="PANTHER" id="PTHR33908">
    <property type="entry name" value="MANNOSYLTRANSFERASE YKCB-RELATED"/>
    <property type="match status" value="1"/>
</dbReference>
<reference evidence="11 12" key="1">
    <citation type="journal article" date="2016" name="Nat. Commun.">
        <title>Thousands of microbial genomes shed light on interconnected biogeochemical processes in an aquifer system.</title>
        <authorList>
            <person name="Anantharaman K."/>
            <person name="Brown C.T."/>
            <person name="Hug L.A."/>
            <person name="Sharon I."/>
            <person name="Castelle C.J."/>
            <person name="Probst A.J."/>
            <person name="Thomas B.C."/>
            <person name="Singh A."/>
            <person name="Wilkins M.J."/>
            <person name="Karaoz U."/>
            <person name="Brodie E.L."/>
            <person name="Williams K.H."/>
            <person name="Hubbard S.S."/>
            <person name="Banfield J.F."/>
        </authorList>
    </citation>
    <scope>NUCLEOTIDE SEQUENCE [LARGE SCALE GENOMIC DNA]</scope>
</reference>
<evidence type="ECO:0000259" key="10">
    <source>
        <dbReference type="Pfam" id="PF13231"/>
    </source>
</evidence>
<feature type="transmembrane region" description="Helical" evidence="9">
    <location>
        <begin position="274"/>
        <end position="293"/>
    </location>
</feature>
<evidence type="ECO:0000256" key="4">
    <source>
        <dbReference type="ARBA" id="ARBA00022679"/>
    </source>
</evidence>
<keyword evidence="5 9" id="KW-0812">Transmembrane</keyword>
<protein>
    <recommendedName>
        <fullName evidence="10">Glycosyltransferase RgtA/B/C/D-like domain-containing protein</fullName>
    </recommendedName>
</protein>
<evidence type="ECO:0000256" key="3">
    <source>
        <dbReference type="ARBA" id="ARBA00022676"/>
    </source>
</evidence>
<comment type="subcellular location">
    <subcellularLocation>
        <location evidence="1">Cell membrane</location>
        <topology evidence="1">Multi-pass membrane protein</topology>
    </subcellularLocation>
</comment>
<dbReference type="PANTHER" id="PTHR33908:SF11">
    <property type="entry name" value="MEMBRANE PROTEIN"/>
    <property type="match status" value="1"/>
</dbReference>
<feature type="transmembrane region" description="Helical" evidence="9">
    <location>
        <begin position="399"/>
        <end position="415"/>
    </location>
</feature>
<evidence type="ECO:0000256" key="5">
    <source>
        <dbReference type="ARBA" id="ARBA00022692"/>
    </source>
</evidence>
<feature type="transmembrane region" description="Helical" evidence="9">
    <location>
        <begin position="684"/>
        <end position="702"/>
    </location>
</feature>
<dbReference type="Proteomes" id="UP000177941">
    <property type="component" value="Unassembled WGS sequence"/>
</dbReference>
<evidence type="ECO:0000256" key="6">
    <source>
        <dbReference type="ARBA" id="ARBA00022989"/>
    </source>
</evidence>
<feature type="transmembrane region" description="Helical" evidence="9">
    <location>
        <begin position="568"/>
        <end position="586"/>
    </location>
</feature>
<evidence type="ECO:0000313" key="11">
    <source>
        <dbReference type="EMBL" id="OGY36583.1"/>
    </source>
</evidence>
<dbReference type="AlphaFoldDB" id="A0A1G1X9A3"/>